<dbReference type="PROSITE" id="PS50853">
    <property type="entry name" value="FN3"/>
    <property type="match status" value="1"/>
</dbReference>
<evidence type="ECO:0000256" key="1">
    <source>
        <dbReference type="SAM" id="Phobius"/>
    </source>
</evidence>
<gene>
    <name evidence="3" type="ORF">METZ01_LOCUS325148</name>
</gene>
<dbReference type="Pfam" id="PF00041">
    <property type="entry name" value="fn3"/>
    <property type="match status" value="1"/>
</dbReference>
<evidence type="ECO:0000259" key="2">
    <source>
        <dbReference type="PROSITE" id="PS50853"/>
    </source>
</evidence>
<dbReference type="AlphaFoldDB" id="A0A382PFY6"/>
<dbReference type="EMBL" id="UINC01107140">
    <property type="protein sequence ID" value="SVC72294.1"/>
    <property type="molecule type" value="Genomic_DNA"/>
</dbReference>
<accession>A0A382PFY6</accession>
<dbReference type="InterPro" id="IPR003961">
    <property type="entry name" value="FN3_dom"/>
</dbReference>
<dbReference type="Gene3D" id="2.60.40.10">
    <property type="entry name" value="Immunoglobulins"/>
    <property type="match status" value="1"/>
</dbReference>
<feature type="transmembrane region" description="Helical" evidence="1">
    <location>
        <begin position="301"/>
        <end position="319"/>
    </location>
</feature>
<feature type="domain" description="Fibronectin type-III" evidence="2">
    <location>
        <begin position="1"/>
        <end position="81"/>
    </location>
</feature>
<feature type="transmembrane region" description="Helical" evidence="1">
    <location>
        <begin position="326"/>
        <end position="343"/>
    </location>
</feature>
<dbReference type="InterPro" id="IPR013783">
    <property type="entry name" value="Ig-like_fold"/>
</dbReference>
<dbReference type="CDD" id="cd00063">
    <property type="entry name" value="FN3"/>
    <property type="match status" value="1"/>
</dbReference>
<dbReference type="SUPFAM" id="SSF49265">
    <property type="entry name" value="Fibronectin type III"/>
    <property type="match status" value="1"/>
</dbReference>
<organism evidence="3">
    <name type="scientific">marine metagenome</name>
    <dbReference type="NCBI Taxonomy" id="408172"/>
    <lineage>
        <taxon>unclassified sequences</taxon>
        <taxon>metagenomes</taxon>
        <taxon>ecological metagenomes</taxon>
    </lineage>
</organism>
<keyword evidence="1" id="KW-0472">Membrane</keyword>
<proteinExistence type="predicted"/>
<keyword evidence="1" id="KW-0812">Transmembrane</keyword>
<sequence length="344" mass="37270">MAASVITDVRIDLAWTEPSSDNTITNYYIFRDSINIQNTTSTSFSDTGLTSNTSYYYNVFGVSNAGTSVASNTETKTTYTTVSGSISTQTYVEGVLLVIEPTITISGTPVPNFTEIKIYDDGVYHSTVDMNNAECNNNSFNIADCLIYHFDDGNTHSIQIKASDDSHWDQTNMPIVSGIMTLTPEYTPDWDVNHVAYNVTRNTNSMELILNRDVPIAWDLTCEFQTTAQAMSKTTGVQKVATNTAFFEITDASANSVSVGDGEHVYVTCKDGDTTIITFTSYGPNLIQGGIGLFDANMEDFLGVEHAAILFVIFAASLFGGRSSSVGILVVLSLIGVLGFVGLM</sequence>
<protein>
    <recommendedName>
        <fullName evidence="2">Fibronectin type-III domain-containing protein</fullName>
    </recommendedName>
</protein>
<reference evidence="3" key="1">
    <citation type="submission" date="2018-05" db="EMBL/GenBank/DDBJ databases">
        <authorList>
            <person name="Lanie J.A."/>
            <person name="Ng W.-L."/>
            <person name="Kazmierczak K.M."/>
            <person name="Andrzejewski T.M."/>
            <person name="Davidsen T.M."/>
            <person name="Wayne K.J."/>
            <person name="Tettelin H."/>
            <person name="Glass J.I."/>
            <person name="Rusch D."/>
            <person name="Podicherti R."/>
            <person name="Tsui H.-C.T."/>
            <person name="Winkler M.E."/>
        </authorList>
    </citation>
    <scope>NUCLEOTIDE SEQUENCE</scope>
</reference>
<name>A0A382PFY6_9ZZZZ</name>
<feature type="non-terminal residue" evidence="3">
    <location>
        <position position="344"/>
    </location>
</feature>
<evidence type="ECO:0000313" key="3">
    <source>
        <dbReference type="EMBL" id="SVC72294.1"/>
    </source>
</evidence>
<keyword evidence="1" id="KW-1133">Transmembrane helix</keyword>
<dbReference type="InterPro" id="IPR036116">
    <property type="entry name" value="FN3_sf"/>
</dbReference>